<name>A0AAD9DVQ4_9TELE</name>
<evidence type="ECO:0000256" key="1">
    <source>
        <dbReference type="SAM" id="MobiDB-lite"/>
    </source>
</evidence>
<dbReference type="InterPro" id="IPR029473">
    <property type="entry name" value="MOR2-PAG1_mid"/>
</dbReference>
<feature type="domain" description="Cell morphogenesis central region" evidence="4">
    <location>
        <begin position="1646"/>
        <end position="1692"/>
    </location>
</feature>
<evidence type="ECO:0000259" key="4">
    <source>
        <dbReference type="Pfam" id="PF14228"/>
    </source>
</evidence>
<gene>
    <name evidence="6" type="ORF">P4O66_001023</name>
</gene>
<feature type="domain" description="Cell morphogenesis central region" evidence="4">
    <location>
        <begin position="1450"/>
        <end position="1608"/>
    </location>
</feature>
<accession>A0AAD9DVQ4</accession>
<feature type="compositionally biased region" description="Acidic residues" evidence="1">
    <location>
        <begin position="2828"/>
        <end position="2838"/>
    </location>
</feature>
<feature type="compositionally biased region" description="Polar residues" evidence="1">
    <location>
        <begin position="3372"/>
        <end position="3393"/>
    </location>
</feature>
<comment type="caution">
    <text evidence="6">The sequence shown here is derived from an EMBL/GenBank/DDBJ whole genome shotgun (WGS) entry which is preliminary data.</text>
</comment>
<proteinExistence type="predicted"/>
<dbReference type="InterPro" id="IPR025614">
    <property type="entry name" value="Cell_morpho_N"/>
</dbReference>
<dbReference type="InterPro" id="IPR016024">
    <property type="entry name" value="ARM-type_fold"/>
</dbReference>
<protein>
    <recommendedName>
        <fullName evidence="8">Furry homolog, like</fullName>
    </recommendedName>
</protein>
<feature type="region of interest" description="Disordered" evidence="1">
    <location>
        <begin position="2802"/>
        <end position="2841"/>
    </location>
</feature>
<dbReference type="Pfam" id="PF14225">
    <property type="entry name" value="MOR2-PAG1_C"/>
    <property type="match status" value="1"/>
</dbReference>
<dbReference type="Pfam" id="PF14228">
    <property type="entry name" value="MOR2-PAG1_mid"/>
    <property type="match status" value="4"/>
</dbReference>
<feature type="domain" description="Cell morphogenesis protein N-terminal" evidence="2">
    <location>
        <begin position="718"/>
        <end position="950"/>
    </location>
</feature>
<dbReference type="Proteomes" id="UP001239994">
    <property type="component" value="Unassembled WGS sequence"/>
</dbReference>
<dbReference type="GO" id="GO:0000902">
    <property type="term" value="P:cell morphogenesis"/>
    <property type="evidence" value="ECO:0007669"/>
    <property type="project" value="InterPro"/>
</dbReference>
<evidence type="ECO:0000259" key="3">
    <source>
        <dbReference type="Pfam" id="PF14225"/>
    </source>
</evidence>
<dbReference type="GO" id="GO:0031175">
    <property type="term" value="P:neuron projection development"/>
    <property type="evidence" value="ECO:0007669"/>
    <property type="project" value="TreeGrafter"/>
</dbReference>
<feature type="domain" description="Cell morphogenesis protein C-terminal" evidence="3">
    <location>
        <begin position="2321"/>
        <end position="2572"/>
    </location>
</feature>
<dbReference type="Pfam" id="PF14222">
    <property type="entry name" value="MOR2-PAG1_N"/>
    <property type="match status" value="2"/>
</dbReference>
<dbReference type="Pfam" id="PF19421">
    <property type="entry name" value="Fry_C"/>
    <property type="match status" value="1"/>
</dbReference>
<dbReference type="InterPro" id="IPR039867">
    <property type="entry name" value="Furry/Tao3/Mor2"/>
</dbReference>
<evidence type="ECO:0000313" key="6">
    <source>
        <dbReference type="EMBL" id="KAK1795721.1"/>
    </source>
</evidence>
<organism evidence="6 7">
    <name type="scientific">Electrophorus voltai</name>
    <dbReference type="NCBI Taxonomy" id="2609070"/>
    <lineage>
        <taxon>Eukaryota</taxon>
        <taxon>Metazoa</taxon>
        <taxon>Chordata</taxon>
        <taxon>Craniata</taxon>
        <taxon>Vertebrata</taxon>
        <taxon>Euteleostomi</taxon>
        <taxon>Actinopterygii</taxon>
        <taxon>Neopterygii</taxon>
        <taxon>Teleostei</taxon>
        <taxon>Ostariophysi</taxon>
        <taxon>Gymnotiformes</taxon>
        <taxon>Gymnotoidei</taxon>
        <taxon>Gymnotidae</taxon>
        <taxon>Electrophorus</taxon>
    </lineage>
</organism>
<feature type="region of interest" description="Disordered" evidence="1">
    <location>
        <begin position="2869"/>
        <end position="2973"/>
    </location>
</feature>
<feature type="domain" description="Cell morphogenesis protein N-terminal" evidence="2">
    <location>
        <begin position="358"/>
        <end position="601"/>
    </location>
</feature>
<evidence type="ECO:0000313" key="7">
    <source>
        <dbReference type="Proteomes" id="UP001239994"/>
    </source>
</evidence>
<reference evidence="6" key="1">
    <citation type="submission" date="2023-03" db="EMBL/GenBank/DDBJ databases">
        <title>Electrophorus voltai genome.</title>
        <authorList>
            <person name="Bian C."/>
        </authorList>
    </citation>
    <scope>NUCLEOTIDE SEQUENCE</scope>
    <source>
        <strain evidence="6">CB-2022</strain>
        <tissue evidence="6">Muscle</tissue>
    </source>
</reference>
<dbReference type="SUPFAM" id="SSF48371">
    <property type="entry name" value="ARM repeat"/>
    <property type="match status" value="2"/>
</dbReference>
<feature type="region of interest" description="Disordered" evidence="1">
    <location>
        <begin position="3009"/>
        <end position="3036"/>
    </location>
</feature>
<keyword evidence="7" id="KW-1185">Reference proteome</keyword>
<dbReference type="EMBL" id="JAROKS010000015">
    <property type="protein sequence ID" value="KAK1795721.1"/>
    <property type="molecule type" value="Genomic_DNA"/>
</dbReference>
<feature type="domain" description="Protein furry C-terminal" evidence="5">
    <location>
        <begin position="2645"/>
        <end position="3365"/>
    </location>
</feature>
<feature type="region of interest" description="Disordered" evidence="1">
    <location>
        <begin position="3365"/>
        <end position="3393"/>
    </location>
</feature>
<feature type="compositionally biased region" description="Gly residues" evidence="1">
    <location>
        <begin position="2283"/>
        <end position="2308"/>
    </location>
</feature>
<evidence type="ECO:0000259" key="2">
    <source>
        <dbReference type="Pfam" id="PF14222"/>
    </source>
</evidence>
<feature type="region of interest" description="Disordered" evidence="1">
    <location>
        <begin position="2281"/>
        <end position="2309"/>
    </location>
</feature>
<dbReference type="InterPro" id="IPR045842">
    <property type="entry name" value="Fry_C"/>
</dbReference>
<dbReference type="GO" id="GO:0005938">
    <property type="term" value="C:cell cortex"/>
    <property type="evidence" value="ECO:0007669"/>
    <property type="project" value="TreeGrafter"/>
</dbReference>
<feature type="domain" description="Cell morphogenesis central region" evidence="4">
    <location>
        <begin position="1873"/>
        <end position="1932"/>
    </location>
</feature>
<sequence>MEFLKSLVISGDGGGAAESTGSSPRETGPRLLRIKRLNLLSMGPTIEEVQEEAPPASCPLRPSQRWTRVRDDTSVVGVVKSGRRAVGECTCRRVLQPSPRRWTQASPLSKCKQALLWGGVGFERVEREREADPAVLRLALQILSGFGKITLTLFRPSRASVCLGLKFCSCVMLSLQDSIFFEISIKSLLKSWSGNSPVPVSSSTVSSRRVVPTSAPLSWEKRNARTAALSTPGSTSAAAAVMSSITIDPEHKPGEFVIKSLFAEFAVLAEKKIEVVMAEPLEKPLSRSLQRGEDPQFDQLISSMSSIAEHCLPSLLRTLFDWYRRQSGTEDESYEYRPRSSTKSKGDEQHRDKDYLLERRDLAIDFIFCLVSVEVLKQHVSVSCVCICIPLHPVPDALVHEVLNLAFKHFKHKEGCSGPNTGNVHIIADLFAEVIGVLTQSKFQAVRKKFITELKELRQKEQSPHVVQSIISLIMGMKFFRVKMYPVEDFEASFQFMQECAQYFLEVKDKDIKHALAGLFVEILIPVAAAVKNEVNVPCLKNFVEMLYQTTFDLSSRKKHSLALYPLVTCLLCVSQKQFFLSNWHIFLQNCLSHLKMQSNNSIRKQIETLQVSYRGNRDGSWLCLTSCSLWPDATVSILVTLCSTTPPSTQRSRLLSIVSALFPKGSRSVVPRDTPLNIFVKIIQFIAQVVPAVVHPQAAEARAMGLATGMWPSYGLEERLDFAMKEIIYDLLSVGKSQKTFAINPERMNIGLRAFLVIADSLQQQDGEPPMPTTGVTLPSGNTLRVKKIFLNTTLTDEEAKVIGMSLYYPQVRKALDNILRHLDKEVGRSMSMTSVQMSNKEPEDMITGERKPKIDLFRTCVAAIPRLIPDGMSRQDLIELLAKLTIHMDEELRGLAFTTLQALMVDFPEWREDVLSGFVYFVVREVTDVHPTLLDNAVKMLLQLIIQWKQAVQSSNRSQDAQGSNRSGCLSLERPLVLSVLHVVEGLALVVLCSCRPATRRLAVNVLKEVRALHNTLGIAKGDEELAIDVMDRTSLLYCPSGIDLQTLAEWSSSPISHQFDVVSPSHIWVFAHVTQGQDPWVITLSSYLRQEHLPKHCPTALGYAWVFASTRLQLLSPQVDINSPINAKKMNSLSSSGDSYVGLWRNYLILCCSSATSSSSSSAPGSVRCSPPETLASTPDSGYSYDSKIIGVPSPSSLFKHVVPMMRSESMDITESLVLGLGRTNPVAFRELMEELNPIIKEALERRPENMKRRRRRDILRVQLVRIFELLADSGVISQIGSGGLDGESQSLNSTLLEYVDLTRQLLEAENDKESDTLRDIRSHFSALVANIIQNVPVHQRRSIFPQQSLRHSLFMLFSHWAGPFSIMFTPLDRYSDRNMQINRHQYCALKAMSAVLCCGPVADNVGLSSDGYLYKWLDNILDSLDRKVHQLGCEAVMLLLELNPEQSNLLFWAVDRCYTGSRRVASGCFRAIANVFHSRDYQFDTVVLLNLILFKAADSSRDIYEVAMQLLQILEPKLFRYAHKLEIQRADGVLTPPSPLPPLYSVSYYQLSEELARTYPELTLPIFSEVSQRIQTAHPGGRQVMLHYLLPWMNNIELVDFKPSSRRQEEPEEEEEGREMMMVNSRRWLRGEGWGSPQATTMVLNNLMFMTAKYGDEFAWSEIENVWTTLADSWPKNLKIILHFLISMSGVNSEPSLLPYVKRVVVYLGRDKTMQLLEELMCELEHTDPVSSAVTHMDNPPYYRITSSYKIPSVTGTSSSSNTMVPGPDGHHDNKLKDSNMEDNYAHLDIYSGLNSNLNRQHHRLESRYSSSSGGSYEEEKSDSMPVYANWRLKVMDHNRPEPLPFPPTGGCWSPLVDHLPETTTPGVSLHRCNIAVILLTDLIVDHGVKVEWSAYLHLLLHAIFIGFDHQHPEVYEHCKRLLLHLLVVQGTNTSVQSLASVLLRNREFHEPRVLTVKPPPQEFNLTGVAELVPDYQPSPMTDSGLSSSSTSSSISLGGSALPHLPPALIGEVDLSLEQDEKVKHLIEFISSRKRGPLWNHEDMSPKNPNIKSAEQLSVFLRHVVTVFKQTQSGVQIDQLLSEVALHTALSCSSRHYAGRSFQIFRALKQPLTASTLLDLLSRLVETVGDPGEEAQLILSPARSNDSQPRSTTFITSSSSQGFVIELLLTLEAGIDTLADSMKNYDLLTALSQASTHDPVLGTKFASNRKSTGQLNMSSGGLFHGHYSHARSSSLRASLVGKYKGDRPRSNTLDVADRLSGSHGNLARTRSLSSLCEGGVPGGGEGGGGEGGGGGGGGVAGLGESGPPVDPTNLLATVFWIAASLLESDYEFEYLLALRLLNRLLAQLPLERSESREHLERVLAKLRWYNFPGLLQLFLKGFTSAATQELTIHLLSRLISVSRHALVDPSQLAGFPLNILCLLPHLIQHFDSPTVFCKETAERIGRACGEEKSATLANLAHMMSLYSTHSYSRDSTNWINVVCRYLHDAFADITFSLVTYLAELLEKGLPSMQQSLLHIIYSLLSHIDLSAAPVKQFNLEIMKIIGKYVQSLYWREAQNILKLVVSRSASLAVPDEMQRSSSAESSGSPEITFTRIFNNASKELPGKTLDFHFDISEILKLGSTESVQNWDFIGFGLLFFQTPIIGHKYGDQRTAAGRNGKPQVIAVTRSTSSTSSGSNSNGLVPVSWKRPQLSQRRTREKLMNVLSLCGPESGLPKNPSVVFSSNEDLDAGDQQTSLISTVEEVTREEEVQAEDAGSEQQFGVFKDFDFLDVELEDAEGESMDNFNWGVRRRSLDSMDKGDTPSLQECQYAGSMPSLNLTNQEDTDESSEEEVLSASQILTRSNLLNSDSATEDAISNHMDSLLQSQESSSSVLTEEATPTPPLPRPDSPIHETTHSDSNISQLPEDVSGTAVDELSSSMSEDTGFCSAPPLPSDRPELGDLPDCLDPQDPHDDLETVPALAPASDSPPGWLCDEETALPPDSAPDSVCDEDVTLALKELDERCEEEEADFSGMSSQDEADADGFPELQGSPPPSPFLSAILAAFQPITYDDEEDAWRCHVNQMLSDTDGSCAVYTFHVFSRLFQHIQKKFDSITHASVRFLGDGLQRMGNQFLSSLEVMTSCSQCPTVLLDAETLVSCGLLETLKFSVLELQEHLDTYNVKREAAEQWLENCRKTFGDKDSSHQPTTQAQELELCRRLYKLHFQLLLLFQAYCKLINRVDTIKREAEVTNMSEELAILESCLKEAELVSDGQECMGVSEAVQSSTETAIHSLIESLRARDFTSALAQVKAFRCLWPSDIFGSETDDAVHTLLHIYFRHQTLGQTGCLAVVGPSRDLSQASARLMELNLQIREALHRAQALPPGQAPSLTPIPQTQINTHSTVLSTGL</sequence>
<evidence type="ECO:0000259" key="5">
    <source>
        <dbReference type="Pfam" id="PF19421"/>
    </source>
</evidence>
<feature type="domain" description="Cell morphogenesis central region" evidence="4">
    <location>
        <begin position="2022"/>
        <end position="2135"/>
    </location>
</feature>
<dbReference type="PANTHER" id="PTHR12295">
    <property type="entry name" value="FURRY-RELATED"/>
    <property type="match status" value="1"/>
</dbReference>
<dbReference type="PANTHER" id="PTHR12295:SF9">
    <property type="entry name" value="PROTEIN FURRY HOMOLOG-LIKE"/>
    <property type="match status" value="1"/>
</dbReference>
<dbReference type="GO" id="GO:0030427">
    <property type="term" value="C:site of polarized growth"/>
    <property type="evidence" value="ECO:0007669"/>
    <property type="project" value="TreeGrafter"/>
</dbReference>
<dbReference type="InterPro" id="IPR025481">
    <property type="entry name" value="Cell_Morphogen_C"/>
</dbReference>
<evidence type="ECO:0008006" key="8">
    <source>
        <dbReference type="Google" id="ProtNLM"/>
    </source>
</evidence>